<dbReference type="AlphaFoldDB" id="A0A7V4E4H7"/>
<dbReference type="InterPro" id="IPR013783">
    <property type="entry name" value="Ig-like_fold"/>
</dbReference>
<proteinExistence type="predicted"/>
<reference evidence="1" key="1">
    <citation type="journal article" date="2020" name="mSystems">
        <title>Genome- and Community-Level Interaction Insights into Carbon Utilization and Element Cycling Functions of Hydrothermarchaeota in Hydrothermal Sediment.</title>
        <authorList>
            <person name="Zhou Z."/>
            <person name="Liu Y."/>
            <person name="Xu W."/>
            <person name="Pan J."/>
            <person name="Luo Z.H."/>
            <person name="Li M."/>
        </authorList>
    </citation>
    <scope>NUCLEOTIDE SEQUENCE [LARGE SCALE GENOMIC DNA]</scope>
    <source>
        <strain evidence="1">SpSt-69</strain>
    </source>
</reference>
<dbReference type="Gene3D" id="2.60.40.10">
    <property type="entry name" value="Immunoglobulins"/>
    <property type="match status" value="1"/>
</dbReference>
<name>A0A7V4E4H7_UNCW3</name>
<gene>
    <name evidence="1" type="ORF">ENU66_04835</name>
</gene>
<evidence type="ECO:0008006" key="2">
    <source>
        <dbReference type="Google" id="ProtNLM"/>
    </source>
</evidence>
<evidence type="ECO:0000313" key="1">
    <source>
        <dbReference type="EMBL" id="HGL17635.1"/>
    </source>
</evidence>
<accession>A0A7V4E4H7</accession>
<comment type="caution">
    <text evidence="1">The sequence shown here is derived from an EMBL/GenBank/DDBJ whole genome shotgun (WGS) entry which is preliminary data.</text>
</comment>
<protein>
    <recommendedName>
        <fullName evidence="2">T9SS type A sorting domain-containing protein</fullName>
    </recommendedName>
</protein>
<dbReference type="Gene3D" id="2.60.40.4070">
    <property type="match status" value="1"/>
</dbReference>
<sequence>MKKIFFILFLSFGLLSGKIVSFKYTSIGNMRLNVTNFGLFGTSFSRYIDPSTGEPYPSMEYPKFSKIERLYKGGLWVGAITPLGKTVTTAAVDETSVTPGSTQGFEFLPSPAVSDTIIEKSSIITSPYYSPDAISEQDFYCSYTDYRDFTTFPPEHVPLGLRVSQTVLVWSYPYIDDVVIVKFVLYNDGYAGDWDSVYIGFYGELASGSREFWGDNFGTTPYYQHKRLFYDPSNYLVYERNDGYDNLAIGYGAFKFLGMYYNNQRVSFDTMRVSYNWWTWRDMRGTVPDTTRYRIMSNGERDPDVDDNYVYTRGYPDPIPLLSVGPIPHVNIGDSIVFVMAFVGGTDLQALYENASWAQKAFEANFILPAPPPSPNLVAIPDNRKVTLYFDNIPEFARDPFPPHLRDFEGYRIYRGTTYNIEDTSWKLVAEFDKTPDDSIADVDHSIGFNTGLPKKETQGPYAGWYKFEDVGVKNGFTYYYAVTSFDVGDTLLGLPSLESSKLLNMVKVIPGTPATTDSPVGIYPNPYKLNSVWEKGSDKIIRFYNLPKKCTIYIMNAAGDLVKTIKHESDYGEEIWDLLSDKAQPVATGLYYLVVKDEDTGNVKIAKFTIVR</sequence>
<dbReference type="EMBL" id="DTDJ01000031">
    <property type="protein sequence ID" value="HGL17635.1"/>
    <property type="molecule type" value="Genomic_DNA"/>
</dbReference>
<organism evidence="1">
    <name type="scientific">candidate division WOR-3 bacterium</name>
    <dbReference type="NCBI Taxonomy" id="2052148"/>
    <lineage>
        <taxon>Bacteria</taxon>
        <taxon>Bacteria division WOR-3</taxon>
    </lineage>
</organism>